<dbReference type="RefSeq" id="WP_127767516.1">
    <property type="nucleotide sequence ID" value="NZ_SADE01000003.1"/>
</dbReference>
<keyword evidence="2" id="KW-1003">Cell membrane</keyword>
<dbReference type="OrthoDB" id="9803381at2"/>
<evidence type="ECO:0000256" key="5">
    <source>
        <dbReference type="ARBA" id="ARBA00023136"/>
    </source>
</evidence>
<comment type="caution">
    <text evidence="8">The sequence shown here is derived from an EMBL/GenBank/DDBJ whole genome shotgun (WGS) entry which is preliminary data.</text>
</comment>
<evidence type="ECO:0000256" key="4">
    <source>
        <dbReference type="ARBA" id="ARBA00022989"/>
    </source>
</evidence>
<evidence type="ECO:0000259" key="7">
    <source>
        <dbReference type="Pfam" id="PF00482"/>
    </source>
</evidence>
<gene>
    <name evidence="8" type="ORF">EOI86_20490</name>
</gene>
<comment type="subcellular location">
    <subcellularLocation>
        <location evidence="1">Cell membrane</location>
        <topology evidence="1">Multi-pass membrane protein</topology>
    </subcellularLocation>
</comment>
<dbReference type="Pfam" id="PF00482">
    <property type="entry name" value="T2SSF"/>
    <property type="match status" value="1"/>
</dbReference>
<evidence type="ECO:0000313" key="9">
    <source>
        <dbReference type="Proteomes" id="UP000287447"/>
    </source>
</evidence>
<keyword evidence="9" id="KW-1185">Reference proteome</keyword>
<keyword evidence="5 6" id="KW-0472">Membrane</keyword>
<protein>
    <submittedName>
        <fullName evidence="8">Type II secretion system F family protein</fullName>
    </submittedName>
</protein>
<feature type="transmembrane region" description="Helical" evidence="6">
    <location>
        <begin position="274"/>
        <end position="297"/>
    </location>
</feature>
<proteinExistence type="predicted"/>
<feature type="transmembrane region" description="Helical" evidence="6">
    <location>
        <begin position="129"/>
        <end position="151"/>
    </location>
</feature>
<evidence type="ECO:0000256" key="3">
    <source>
        <dbReference type="ARBA" id="ARBA00022692"/>
    </source>
</evidence>
<dbReference type="EMBL" id="SADE01000003">
    <property type="protein sequence ID" value="RVU35195.1"/>
    <property type="molecule type" value="Genomic_DNA"/>
</dbReference>
<evidence type="ECO:0000256" key="1">
    <source>
        <dbReference type="ARBA" id="ARBA00004651"/>
    </source>
</evidence>
<sequence>MSDIFKHLTPDVMFAAIAILVAIAVLAGVYVLASMNLRERGHRRSRLERAVSRRLGTKQADEVVSLRRLDPTSRFDKFFGPLLPKPEKLRVRLRQTGRTISPGQFGLGILLTAIVTFALMWRLGGLPPMTSVIIGAAAGLLLPNFFVSNLIRRRRDTFVDKLADGIDVMVRGLKAGLPISETVIAVANEAKSPVKEIFSEVADRVRVGAQVDEAFAQAADNIDAPELKFLSITLSVQKETGGNLAETLENLSEILRKRRQMKLKIKAVSSEARASASILGSLPFVMFGILLLVNPGYATELFHDPRGHMLLAVGLGSMAVGIGVMIKMVRFEI</sequence>
<evidence type="ECO:0000256" key="2">
    <source>
        <dbReference type="ARBA" id="ARBA00022475"/>
    </source>
</evidence>
<dbReference type="Proteomes" id="UP000287447">
    <property type="component" value="Unassembled WGS sequence"/>
</dbReference>
<dbReference type="GO" id="GO:0005886">
    <property type="term" value="C:plasma membrane"/>
    <property type="evidence" value="ECO:0007669"/>
    <property type="project" value="UniProtKB-SubCell"/>
</dbReference>
<evidence type="ECO:0000256" key="6">
    <source>
        <dbReference type="SAM" id="Phobius"/>
    </source>
</evidence>
<feature type="transmembrane region" description="Helical" evidence="6">
    <location>
        <begin position="105"/>
        <end position="123"/>
    </location>
</feature>
<organism evidence="8 9">
    <name type="scientific">Hwanghaeella grinnelliae</name>
    <dbReference type="NCBI Taxonomy" id="2500179"/>
    <lineage>
        <taxon>Bacteria</taxon>
        <taxon>Pseudomonadati</taxon>
        <taxon>Pseudomonadota</taxon>
        <taxon>Alphaproteobacteria</taxon>
        <taxon>Rhodospirillales</taxon>
        <taxon>Rhodospirillaceae</taxon>
        <taxon>Hwanghaeella</taxon>
    </lineage>
</organism>
<feature type="domain" description="Type II secretion system protein GspF" evidence="7">
    <location>
        <begin position="167"/>
        <end position="291"/>
    </location>
</feature>
<dbReference type="InterPro" id="IPR018076">
    <property type="entry name" value="T2SS_GspF_dom"/>
</dbReference>
<keyword evidence="4 6" id="KW-1133">Transmembrane helix</keyword>
<keyword evidence="3 6" id="KW-0812">Transmembrane</keyword>
<evidence type="ECO:0000313" key="8">
    <source>
        <dbReference type="EMBL" id="RVU35195.1"/>
    </source>
</evidence>
<accession>A0A437QL13</accession>
<reference evidence="9" key="1">
    <citation type="submission" date="2019-01" db="EMBL/GenBank/DDBJ databases">
        <title>Gri0909 isolated from a small marine red alga.</title>
        <authorList>
            <person name="Kim J."/>
            <person name="Jeong S.E."/>
            <person name="Jeon C.O."/>
        </authorList>
    </citation>
    <scope>NUCLEOTIDE SEQUENCE [LARGE SCALE GENOMIC DNA]</scope>
    <source>
        <strain evidence="9">Gri0909</strain>
    </source>
</reference>
<name>A0A437QL13_9PROT</name>
<dbReference type="AlphaFoldDB" id="A0A437QL13"/>
<dbReference type="PANTHER" id="PTHR35007">
    <property type="entry name" value="INTEGRAL MEMBRANE PROTEIN-RELATED"/>
    <property type="match status" value="1"/>
</dbReference>
<feature type="transmembrane region" description="Helical" evidence="6">
    <location>
        <begin position="309"/>
        <end position="329"/>
    </location>
</feature>
<dbReference type="PANTHER" id="PTHR35007:SF1">
    <property type="entry name" value="PILUS ASSEMBLY PROTEIN"/>
    <property type="match status" value="1"/>
</dbReference>
<feature type="transmembrane region" description="Helical" evidence="6">
    <location>
        <begin position="12"/>
        <end position="33"/>
    </location>
</feature>
<dbReference type="Gene3D" id="1.20.81.30">
    <property type="entry name" value="Type II secretion system (T2SS), domain F"/>
    <property type="match status" value="1"/>
</dbReference>
<dbReference type="InterPro" id="IPR042094">
    <property type="entry name" value="T2SS_GspF_sf"/>
</dbReference>